<comment type="subcellular location">
    <subcellularLocation>
        <location evidence="1">Nucleus</location>
    </subcellularLocation>
</comment>
<dbReference type="GO" id="GO:0003677">
    <property type="term" value="F:DNA binding"/>
    <property type="evidence" value="ECO:0007669"/>
    <property type="project" value="UniProtKB-KW"/>
</dbReference>
<dbReference type="InterPro" id="IPR056467">
    <property type="entry name" value="eWH_GTF3C1"/>
</dbReference>
<feature type="region of interest" description="Disordered" evidence="6">
    <location>
        <begin position="646"/>
        <end position="670"/>
    </location>
</feature>
<gene>
    <name evidence="8" type="ORF">THASP1DRAFT_30098</name>
</gene>
<organism evidence="8 9">
    <name type="scientific">Thamnocephalis sphaerospora</name>
    <dbReference type="NCBI Taxonomy" id="78915"/>
    <lineage>
        <taxon>Eukaryota</taxon>
        <taxon>Fungi</taxon>
        <taxon>Fungi incertae sedis</taxon>
        <taxon>Zoopagomycota</taxon>
        <taxon>Zoopagomycotina</taxon>
        <taxon>Zoopagomycetes</taxon>
        <taxon>Zoopagales</taxon>
        <taxon>Sigmoideomycetaceae</taxon>
        <taxon>Thamnocephalis</taxon>
    </lineage>
</organism>
<dbReference type="InterPro" id="IPR046488">
    <property type="entry name" value="Sfc3/Tfc3_C"/>
</dbReference>
<feature type="compositionally biased region" description="Polar residues" evidence="6">
    <location>
        <begin position="481"/>
        <end position="504"/>
    </location>
</feature>
<dbReference type="PANTHER" id="PTHR15180">
    <property type="entry name" value="GENERAL TRANSCRIPTION FACTOR 3C POLYPEPTIDE 1"/>
    <property type="match status" value="1"/>
</dbReference>
<dbReference type="GO" id="GO:0000127">
    <property type="term" value="C:transcription factor TFIIIC complex"/>
    <property type="evidence" value="ECO:0007669"/>
    <property type="project" value="InterPro"/>
</dbReference>
<dbReference type="Pfam" id="PF24101">
    <property type="entry name" value="WHD_GTF3C1"/>
    <property type="match status" value="1"/>
</dbReference>
<dbReference type="Pfam" id="PF04182">
    <property type="entry name" value="B-block_TFIIIC"/>
    <property type="match status" value="1"/>
</dbReference>
<name>A0A4P9XQ10_9FUNG</name>
<keyword evidence="9" id="KW-1185">Reference proteome</keyword>
<dbReference type="Pfam" id="PF20222">
    <property type="entry name" value="DUF6581"/>
    <property type="match status" value="1"/>
</dbReference>
<keyword evidence="3" id="KW-0238">DNA-binding</keyword>
<dbReference type="CDD" id="cd16169">
    <property type="entry name" value="Tau138_eWH"/>
    <property type="match status" value="1"/>
</dbReference>
<evidence type="ECO:0000256" key="1">
    <source>
        <dbReference type="ARBA" id="ARBA00004123"/>
    </source>
</evidence>
<feature type="compositionally biased region" description="Polar residues" evidence="6">
    <location>
        <begin position="652"/>
        <end position="668"/>
    </location>
</feature>
<dbReference type="GO" id="GO:0042791">
    <property type="term" value="P:5S class rRNA transcription by RNA polymerase III"/>
    <property type="evidence" value="ECO:0007669"/>
    <property type="project" value="TreeGrafter"/>
</dbReference>
<evidence type="ECO:0000256" key="2">
    <source>
        <dbReference type="ARBA" id="ARBA00022553"/>
    </source>
</evidence>
<dbReference type="GO" id="GO:0005634">
    <property type="term" value="C:nucleus"/>
    <property type="evidence" value="ECO:0007669"/>
    <property type="project" value="UniProtKB-SubCell"/>
</dbReference>
<dbReference type="CDD" id="cd00093">
    <property type="entry name" value="HTH_XRE"/>
    <property type="match status" value="1"/>
</dbReference>
<feature type="region of interest" description="Disordered" evidence="6">
    <location>
        <begin position="890"/>
        <end position="910"/>
    </location>
</feature>
<dbReference type="InterPro" id="IPR044210">
    <property type="entry name" value="Tfc3-like"/>
</dbReference>
<dbReference type="InterPro" id="IPR001387">
    <property type="entry name" value="Cro/C1-type_HTH"/>
</dbReference>
<evidence type="ECO:0000259" key="7">
    <source>
        <dbReference type="PROSITE" id="PS50943"/>
    </source>
</evidence>
<dbReference type="Proteomes" id="UP000271241">
    <property type="component" value="Unassembled WGS sequence"/>
</dbReference>
<dbReference type="InterPro" id="IPR007309">
    <property type="entry name" value="TFIIIC_Bblock-bd"/>
</dbReference>
<sequence>MKVTGVLDEEEQGWAMDDLVAHCLDEIAYDGANGSEAERVWEFAMAYMAAHSPASTLPVMDAPMQTYLWKMLVAQPHVSVAEAATAGESGQTSQPAKKGGRKSANAIWRLLETTTRRRERGITQIELAKELKIGPQSVFHMVKQLTSLDLIKKVAVVYGKSSTNLCLHERFAHRNDSYRALLIATQKSKGGGQSADDYLAAFAGALLSNQAQDNLQTDLIRQGITDFLSKANGQILHIHDLRKALLASADDPASRRWFTRTIVYMDLKGYIEKVNVARPDGQGFDRCVRLLRPYIVTSSDTVSKQPAPVEMHAESDTIGMAIQHSPDIQLLRHIYASGSKGMTTQELRPLISFPGLRLVHRILDILHNTKDTVNAQPIVRAVEFVGRQRHYRYFSPAGYEAFRNQEGVPVNAQPSKQAGATQLDTVTFSPISSSAPKGNASRQDTSATTSTQQNAQSIRDAEHSAKPQPMQVDVLPESVGDSATASDTAFGQPTLAVTSPSQTPRKQHGHSIMHGVNNITVDKRKAIILDILNEAKVIIETEMVDRYQEWLATSGQSSSFKIDRKTIQRTGTSLESEGKLRKLIVSVPLLSGEVHRRTLYLLPSVDPNSAVVKDCIRALQHDVVLRSTGSNVRKVRRIDAHVDRLDAGASGASETPRGTTGRSETVQGEPNAEERWTYIAGRYGWSRRRMMRAKELHLFFIDLVVRRSEEGAGTELTELCQSTLDPARVINTTTLFSELPLGLYLKAIGHGHRSELLERFLVDTPGANNCTLASLDVAMRRELFGTNTSFRVQFRRLLEILTDMELVRPLTADYTLVPLEQIDAERARLVLYPIYEICPRAPMHDYSAPGPDRPILRQVALRTVTDAMRFWDEVQYLALHIPTMLDQPFEDIPRDSEGKPLRKRRRRVPLKTSPSDRLAFVVERRNWVRTLHFTLEQRAVLNAYIDRQVGRTPLLDTARCEEIAASLNLSTARVRAYYSHIEDKHARLLQRSQKRRVRRKTRHAGASVTAGGEESLGVLASLSRRRIARNRQAHLQHLMRAAEAPAGEGADTAESLPQRKIVHRRKLPWNADDDDRLLHAIVVRRTLDLGKVSWVKLAAAIPGQVGDVCRRRALVLQRHPAAIDRLNDLTARWPSVHAIGQSRGILAPSQVWPDANAGNEEFLKQVDFFCSISESEPVRGSTEVAELPQSLKEAQSKYSLVPCARGTETIIRVDNILDNIFTLAARHRAHLSLPYLCLLNENARYPTSYSGDANLDTRVIGLTRAALKMVLLTKDEKYEPLGARNILMAFSDPGNGDEMVSRAVMQSYEAGTVIRTRYGQSGRNVPGRSFTLSEKHRNILEGSYVPHVFEEATEAYQTLQALSVPIGFPPNGYVMAFLSTLACGQISATPSLTIGTSNEALCYPERPIETTVTVAGCAESAKSCFAGHSYTAEMSRGRTQTAPATSSSVDVCAQVLQALDAAGEFGKTLIEIKETLLDETITSAQLLDAIGALEHSKAIVAVGVDTRRYVIWAHRKLWMVPTLTETGRNVPSADRLVPPRSWYDIRGNCNGDIFYKCRKAVVQAIMQKPGIQESDLHRQLGPALSYAELADLLEDLMKRGVVSRRYVIRPPAVSLFSAPRRFRVTDEPTLARNATPCYWACADAFMGITDA</sequence>
<dbReference type="Pfam" id="PF24538">
    <property type="entry name" value="DUF7599"/>
    <property type="match status" value="1"/>
</dbReference>
<feature type="compositionally biased region" description="Basic and acidic residues" evidence="6">
    <location>
        <begin position="891"/>
        <end position="900"/>
    </location>
</feature>
<reference evidence="9" key="1">
    <citation type="journal article" date="2018" name="Nat. Microbiol.">
        <title>Leveraging single-cell genomics to expand the fungal tree of life.</title>
        <authorList>
            <person name="Ahrendt S.R."/>
            <person name="Quandt C.A."/>
            <person name="Ciobanu D."/>
            <person name="Clum A."/>
            <person name="Salamov A."/>
            <person name="Andreopoulos B."/>
            <person name="Cheng J.F."/>
            <person name="Woyke T."/>
            <person name="Pelin A."/>
            <person name="Henrissat B."/>
            <person name="Reynolds N.K."/>
            <person name="Benny G.L."/>
            <person name="Smith M.E."/>
            <person name="James T.Y."/>
            <person name="Grigoriev I.V."/>
        </authorList>
    </citation>
    <scope>NUCLEOTIDE SEQUENCE [LARGE SCALE GENOMIC DNA]</scope>
    <source>
        <strain evidence="9">RSA 1356</strain>
    </source>
</reference>
<feature type="domain" description="HTH cro/C1-type" evidence="7">
    <location>
        <begin position="117"/>
        <end position="165"/>
    </location>
</feature>
<dbReference type="InterPro" id="IPR035625">
    <property type="entry name" value="Tfc3-like_eWH"/>
</dbReference>
<evidence type="ECO:0000313" key="8">
    <source>
        <dbReference type="EMBL" id="RKP08098.1"/>
    </source>
</evidence>
<accession>A0A4P9XQ10</accession>
<evidence type="ECO:0000256" key="6">
    <source>
        <dbReference type="SAM" id="MobiDB-lite"/>
    </source>
</evidence>
<dbReference type="PROSITE" id="PS50943">
    <property type="entry name" value="HTH_CROC1"/>
    <property type="match status" value="1"/>
</dbReference>
<keyword evidence="2" id="KW-0597">Phosphoprotein</keyword>
<dbReference type="InterPro" id="IPR056020">
    <property type="entry name" value="DUF7599"/>
</dbReference>
<evidence type="ECO:0000256" key="4">
    <source>
        <dbReference type="ARBA" id="ARBA00023163"/>
    </source>
</evidence>
<proteinExistence type="predicted"/>
<dbReference type="PANTHER" id="PTHR15180:SF1">
    <property type="entry name" value="GENERAL TRANSCRIPTION FACTOR 3C POLYPEPTIDE 1"/>
    <property type="match status" value="1"/>
</dbReference>
<dbReference type="EMBL" id="KZ992638">
    <property type="protein sequence ID" value="RKP08098.1"/>
    <property type="molecule type" value="Genomic_DNA"/>
</dbReference>
<keyword evidence="4" id="KW-0804">Transcription</keyword>
<dbReference type="GO" id="GO:0006384">
    <property type="term" value="P:transcription initiation at RNA polymerase III promoter"/>
    <property type="evidence" value="ECO:0007669"/>
    <property type="project" value="InterPro"/>
</dbReference>
<evidence type="ECO:0000313" key="9">
    <source>
        <dbReference type="Proteomes" id="UP000271241"/>
    </source>
</evidence>
<feature type="region of interest" description="Disordered" evidence="6">
    <location>
        <begin position="428"/>
        <end position="510"/>
    </location>
</feature>
<protein>
    <recommendedName>
        <fullName evidence="7">HTH cro/C1-type domain-containing protein</fullName>
    </recommendedName>
</protein>
<dbReference type="OrthoDB" id="68020at2759"/>
<evidence type="ECO:0000256" key="3">
    <source>
        <dbReference type="ARBA" id="ARBA00023125"/>
    </source>
</evidence>
<keyword evidence="5" id="KW-0539">Nucleus</keyword>
<feature type="compositionally biased region" description="Low complexity" evidence="6">
    <location>
        <begin position="440"/>
        <end position="457"/>
    </location>
</feature>
<evidence type="ECO:0000256" key="5">
    <source>
        <dbReference type="ARBA" id="ARBA00023242"/>
    </source>
</evidence>